<feature type="region of interest" description="Disordered" evidence="1">
    <location>
        <begin position="176"/>
        <end position="218"/>
    </location>
</feature>
<proteinExistence type="predicted"/>
<dbReference type="AlphaFoldDB" id="A0A6M3LHI5"/>
<accession>A0A6M3LHI5</accession>
<protein>
    <submittedName>
        <fullName evidence="2">Putative Erf family protein</fullName>
    </submittedName>
</protein>
<dbReference type="EMBL" id="MT143097">
    <property type="protein sequence ID" value="QJA92794.1"/>
    <property type="molecule type" value="Genomic_DNA"/>
</dbReference>
<organism evidence="2">
    <name type="scientific">viral metagenome</name>
    <dbReference type="NCBI Taxonomy" id="1070528"/>
    <lineage>
        <taxon>unclassified sequences</taxon>
        <taxon>metagenomes</taxon>
        <taxon>organismal metagenomes</taxon>
    </lineage>
</organism>
<feature type="region of interest" description="Disordered" evidence="1">
    <location>
        <begin position="124"/>
        <end position="155"/>
    </location>
</feature>
<evidence type="ECO:0000256" key="1">
    <source>
        <dbReference type="SAM" id="MobiDB-lite"/>
    </source>
</evidence>
<feature type="compositionally biased region" description="Low complexity" evidence="1">
    <location>
        <begin position="131"/>
        <end position="141"/>
    </location>
</feature>
<sequence length="313" mass="33010">MEGEKKPEKLSEALVVAQSQMRHAKMDRVNPHYKNRYATLASVIDACKPALNAVGIAVVQEVESNSDAGTVGVRTVLHFRGEMLDCGLLTLKAVQNNPQQIGSALTYARRYALAAAIGIASDEDDDGEAAQGRQVQQVQGGDAPQPRPSSHARTSEVVGAVALAPPAAPRVTVTVAKPAPSAPPPTSPAHADAPEGGPSPSTPRFPTQERDKKISQAQAKRLWAIAQGWLDSGDVPKADREAAIKAWLADMCGVEHTADLTWRQYKALGLDDASGRDDLLRAAAFLGGAPPPASAQPPDDDEPPPHGDDDVPF</sequence>
<dbReference type="InterPro" id="IPR007499">
    <property type="entry name" value="ERF_bacteria_virus"/>
</dbReference>
<gene>
    <name evidence="2" type="ORF">MM415B04466_0002</name>
</gene>
<feature type="region of interest" description="Disordered" evidence="1">
    <location>
        <begin position="286"/>
        <end position="313"/>
    </location>
</feature>
<dbReference type="Pfam" id="PF04404">
    <property type="entry name" value="ERF"/>
    <property type="match status" value="1"/>
</dbReference>
<reference evidence="2" key="1">
    <citation type="submission" date="2020-03" db="EMBL/GenBank/DDBJ databases">
        <title>The deep terrestrial virosphere.</title>
        <authorList>
            <person name="Holmfeldt K."/>
            <person name="Nilsson E."/>
            <person name="Simone D."/>
            <person name="Lopez-Fernandez M."/>
            <person name="Wu X."/>
            <person name="de Brujin I."/>
            <person name="Lundin D."/>
            <person name="Andersson A."/>
            <person name="Bertilsson S."/>
            <person name="Dopson M."/>
        </authorList>
    </citation>
    <scope>NUCLEOTIDE SEQUENCE</scope>
    <source>
        <strain evidence="2">MM415B04466</strain>
    </source>
</reference>
<evidence type="ECO:0000313" key="2">
    <source>
        <dbReference type="EMBL" id="QJA92794.1"/>
    </source>
</evidence>
<name>A0A6M3LHI5_9ZZZZ</name>
<feature type="compositionally biased region" description="Basic and acidic residues" evidence="1">
    <location>
        <begin position="303"/>
        <end position="313"/>
    </location>
</feature>